<accession>A0A6C0LB47</accession>
<sequence length="56" mass="6748">MIHSGKWIFIRFNPDGKGVDIEDKLKTLIDTIEEQIMRIHREENTELLEIIKLYYT</sequence>
<evidence type="ECO:0000313" key="1">
    <source>
        <dbReference type="EMBL" id="QHU26522.1"/>
    </source>
</evidence>
<organism evidence="1">
    <name type="scientific">viral metagenome</name>
    <dbReference type="NCBI Taxonomy" id="1070528"/>
    <lineage>
        <taxon>unclassified sequences</taxon>
        <taxon>metagenomes</taxon>
        <taxon>organismal metagenomes</taxon>
    </lineage>
</organism>
<protein>
    <submittedName>
        <fullName evidence="1">Uncharacterized protein</fullName>
    </submittedName>
</protein>
<proteinExistence type="predicted"/>
<name>A0A6C0LB47_9ZZZZ</name>
<reference evidence="1" key="1">
    <citation type="journal article" date="2020" name="Nature">
        <title>Giant virus diversity and host interactions through global metagenomics.</title>
        <authorList>
            <person name="Schulz F."/>
            <person name="Roux S."/>
            <person name="Paez-Espino D."/>
            <person name="Jungbluth S."/>
            <person name="Walsh D.A."/>
            <person name="Denef V.J."/>
            <person name="McMahon K.D."/>
            <person name="Konstantinidis K.T."/>
            <person name="Eloe-Fadrosh E.A."/>
            <person name="Kyrpides N.C."/>
            <person name="Woyke T."/>
        </authorList>
    </citation>
    <scope>NUCLEOTIDE SEQUENCE</scope>
    <source>
        <strain evidence="1">GVMAG-M-3300027759-16</strain>
    </source>
</reference>
<dbReference type="EMBL" id="MN740442">
    <property type="protein sequence ID" value="QHU26522.1"/>
    <property type="molecule type" value="Genomic_DNA"/>
</dbReference>
<dbReference type="AlphaFoldDB" id="A0A6C0LB47"/>